<sequence length="102" mass="12149">MTLNIDFNHPFHSGKDKSILMYTPHYDGDYSQGDICVLLTYEGFWVDLPARNAWHVRKNIENHNFEYYTWDEIKQMAQAEGWERSFEELPKLEVHSHDSNSL</sequence>
<dbReference type="EMBL" id="BCMI01000027">
    <property type="protein sequence ID" value="GAX06825.1"/>
    <property type="molecule type" value="Genomic_DNA"/>
</dbReference>
<organism evidence="1 2">
    <name type="scientific">Secundilactobacillus pentosiphilus</name>
    <dbReference type="NCBI Taxonomy" id="1714682"/>
    <lineage>
        <taxon>Bacteria</taxon>
        <taxon>Bacillati</taxon>
        <taxon>Bacillota</taxon>
        <taxon>Bacilli</taxon>
        <taxon>Lactobacillales</taxon>
        <taxon>Lactobacillaceae</taxon>
        <taxon>Secundilactobacillus</taxon>
    </lineage>
</organism>
<dbReference type="RefSeq" id="WP_089121768.1">
    <property type="nucleotide sequence ID" value="NZ_BCMI01000027.1"/>
</dbReference>
<dbReference type="AlphaFoldDB" id="A0A1Z5IYF7"/>
<evidence type="ECO:0000313" key="1">
    <source>
        <dbReference type="EMBL" id="GAX06825.1"/>
    </source>
</evidence>
<gene>
    <name evidence="1" type="ORF">IWT25_02172</name>
</gene>
<dbReference type="Proteomes" id="UP000198414">
    <property type="component" value="Unassembled WGS sequence"/>
</dbReference>
<name>A0A1Z5IYF7_9LACO</name>
<comment type="caution">
    <text evidence="1">The sequence shown here is derived from an EMBL/GenBank/DDBJ whole genome shotgun (WGS) entry which is preliminary data.</text>
</comment>
<protein>
    <submittedName>
        <fullName evidence="1">Uncharacterized protein</fullName>
    </submittedName>
</protein>
<proteinExistence type="predicted"/>
<evidence type="ECO:0000313" key="2">
    <source>
        <dbReference type="Proteomes" id="UP000198414"/>
    </source>
</evidence>
<accession>A0A1Z5IYF7</accession>
<reference evidence="1 2" key="1">
    <citation type="submission" date="2015-11" db="EMBL/GenBank/DDBJ databases">
        <title>Draft genome sequences of new species of the genus Lactobacillus isolated from orchardgrass silage.</title>
        <authorList>
            <person name="Tohno M."/>
            <person name="Tanizawa Y."/>
            <person name="Arita M."/>
        </authorList>
    </citation>
    <scope>NUCLEOTIDE SEQUENCE [LARGE SCALE GENOMIC DNA]</scope>
    <source>
        <strain evidence="1 2">IWT25</strain>
    </source>
</reference>